<organism evidence="1 2">
    <name type="scientific">Desulfofervidus auxilii</name>
    <dbReference type="NCBI Taxonomy" id="1621989"/>
    <lineage>
        <taxon>Bacteria</taxon>
        <taxon>Pseudomonadati</taxon>
        <taxon>Thermodesulfobacteriota</taxon>
        <taxon>Candidatus Desulfofervidia</taxon>
        <taxon>Candidatus Desulfofervidales</taxon>
        <taxon>Candidatus Desulfofervidaceae</taxon>
        <taxon>Candidatus Desulfofervidus</taxon>
    </lineage>
</organism>
<accession>A0A7U4QLV4</accession>
<reference evidence="1 2" key="1">
    <citation type="submission" date="2015-10" db="EMBL/GenBank/DDBJ databases">
        <title>Candidatus Desulfofervidus auxilii, a hydrogenotrophic sulfate-reducing bacterium involved in the thermophilic anaerobic oxidation of methane.</title>
        <authorList>
            <person name="Krukenberg V."/>
            <person name="Richter M."/>
            <person name="Wegener G."/>
        </authorList>
    </citation>
    <scope>NUCLEOTIDE SEQUENCE [LARGE SCALE GENOMIC DNA]</scope>
    <source>
        <strain evidence="1 2">HS1</strain>
    </source>
</reference>
<evidence type="ECO:0008006" key="3">
    <source>
        <dbReference type="Google" id="ProtNLM"/>
    </source>
</evidence>
<gene>
    <name evidence="1" type="ORF">HS1_001927</name>
</gene>
<dbReference type="InterPro" id="IPR010727">
    <property type="entry name" value="DUF1302"/>
</dbReference>
<sequence length="500" mass="58414">MRKWLIVLLVVFLPGLGQATIYQKGPVTVEGYIKSETGVYPDFHKWIKIMNIVDLRGQYKPRPWLSFYGHIYKWWDFAYNQEDAYAPAHQAMYTNRETWQGISWVREVYVDFFSEYLDIRAGKQLITWGTADGIRVLDKYVNPLDWREFTLKPWNEIKIPLWTLKIEFQPTVNGSLQFLLIPDFEPDYWPAVGAPFAIGTSKEGAKMMDALLNFSRTGMAGVPFDYRIISHEGRPGEKWGNSKFGVRWRDVLGSFEYTLNYIYSWETESPERVTTVDTSTMDPQKFQELAMRMHMSPTELQNFLHSQGIAPPGSTFYFTKKYHRINVWGGTFSKTFVSGFLKGLTLRGEFAYVRNDYRAYRTKDGKFKWAKTDCYNYVIGLDKYIVTNWLASFQFIQLINSKKDIDGQPFVWPSGGAMDKVETLLTLRVSTDFFHERLKPNILIVYGDDNDWRISPSFYFEWGDHWTTTVGAHILEGKESGLHGQFNDSKELYFEVKYSF</sequence>
<dbReference type="OrthoDB" id="9801336at2"/>
<dbReference type="KEGG" id="daw:HS1_001927"/>
<evidence type="ECO:0000313" key="2">
    <source>
        <dbReference type="Proteomes" id="UP000070560"/>
    </source>
</evidence>
<dbReference type="Proteomes" id="UP000070560">
    <property type="component" value="Chromosome"/>
</dbReference>
<proteinExistence type="predicted"/>
<dbReference type="Pfam" id="PF06980">
    <property type="entry name" value="DUF1302"/>
    <property type="match status" value="1"/>
</dbReference>
<protein>
    <recommendedName>
        <fullName evidence="3">DUF1302 family protein</fullName>
    </recommendedName>
</protein>
<dbReference type="EMBL" id="CP013015">
    <property type="protein sequence ID" value="AMM41721.1"/>
    <property type="molecule type" value="Genomic_DNA"/>
</dbReference>
<dbReference type="RefSeq" id="WP_066064613.1">
    <property type="nucleotide sequence ID" value="NZ_CP013015.1"/>
</dbReference>
<evidence type="ECO:0000313" key="1">
    <source>
        <dbReference type="EMBL" id="AMM41721.1"/>
    </source>
</evidence>
<name>A0A7U4QLV4_DESA2</name>
<keyword evidence="2" id="KW-1185">Reference proteome</keyword>
<dbReference type="AlphaFoldDB" id="A0A7U4QLV4"/>